<dbReference type="OrthoDB" id="4578793at2"/>
<protein>
    <submittedName>
        <fullName evidence="2">Uncharacterized protein</fullName>
    </submittedName>
</protein>
<evidence type="ECO:0000313" key="3">
    <source>
        <dbReference type="Proteomes" id="UP000198253"/>
    </source>
</evidence>
<name>A0A1C4ZJ46_MICEC</name>
<feature type="region of interest" description="Disordered" evidence="1">
    <location>
        <begin position="1"/>
        <end position="52"/>
    </location>
</feature>
<sequence>MTSGSQHRPGGPGGKAGQARNAAVGVGRDAAQAAGQVSHQAVDQGREVAAETRRQARNLVEEASAQARLQAEQQQRRAADGLRSLGTQLRSMADDGHQEGVAADLVRRGADAAQQAAGWLDNREPGDLLDEIRDYGRRHPGTFLAAAGIAGLLAGRLGRALSSGNGGSTDQATGHPEEHPEEHPDGMLHLPPSASARAPLRHGPTGSEVGP</sequence>
<dbReference type="RefSeq" id="WP_143740407.1">
    <property type="nucleotide sequence ID" value="NZ_LT607413.1"/>
</dbReference>
<feature type="region of interest" description="Disordered" evidence="1">
    <location>
        <begin position="161"/>
        <end position="211"/>
    </location>
</feature>
<reference evidence="3" key="1">
    <citation type="submission" date="2016-06" db="EMBL/GenBank/DDBJ databases">
        <authorList>
            <person name="Varghese N."/>
            <person name="Submissions Spin"/>
        </authorList>
    </citation>
    <scope>NUCLEOTIDE SEQUENCE [LARGE SCALE GENOMIC DNA]</scope>
    <source>
        <strain evidence="3">DSM 43816</strain>
    </source>
</reference>
<organism evidence="2 3">
    <name type="scientific">Micromonospora echinospora</name>
    <name type="common">Micromonospora purpurea</name>
    <dbReference type="NCBI Taxonomy" id="1877"/>
    <lineage>
        <taxon>Bacteria</taxon>
        <taxon>Bacillati</taxon>
        <taxon>Actinomycetota</taxon>
        <taxon>Actinomycetes</taxon>
        <taxon>Micromonosporales</taxon>
        <taxon>Micromonosporaceae</taxon>
        <taxon>Micromonospora</taxon>
    </lineage>
</organism>
<keyword evidence="3" id="KW-1185">Reference proteome</keyword>
<dbReference type="AlphaFoldDB" id="A0A1C4ZJ46"/>
<dbReference type="InParanoid" id="A0A1C4ZJ46"/>
<proteinExistence type="predicted"/>
<accession>A0A1C4ZJ46</accession>
<feature type="compositionally biased region" description="Basic and acidic residues" evidence="1">
    <location>
        <begin position="175"/>
        <end position="186"/>
    </location>
</feature>
<dbReference type="EMBL" id="LT607413">
    <property type="protein sequence ID" value="SCF32866.1"/>
    <property type="molecule type" value="Genomic_DNA"/>
</dbReference>
<evidence type="ECO:0000256" key="1">
    <source>
        <dbReference type="SAM" id="MobiDB-lite"/>
    </source>
</evidence>
<gene>
    <name evidence="2" type="ORF">GA0070618_5319</name>
</gene>
<evidence type="ECO:0000313" key="2">
    <source>
        <dbReference type="EMBL" id="SCF32866.1"/>
    </source>
</evidence>
<dbReference type="Proteomes" id="UP000198253">
    <property type="component" value="Chromosome I"/>
</dbReference>